<keyword evidence="3" id="KW-0238">DNA-binding</keyword>
<dbReference type="AlphaFoldDB" id="A0A9E2NJT9"/>
<dbReference type="PANTHER" id="PTHR30126">
    <property type="entry name" value="HTH-TYPE TRANSCRIPTIONAL REGULATOR"/>
    <property type="match status" value="1"/>
</dbReference>
<dbReference type="SUPFAM" id="SSF46785">
    <property type="entry name" value="Winged helix' DNA-binding domain"/>
    <property type="match status" value="1"/>
</dbReference>
<comment type="caution">
    <text evidence="6">The sequence shown here is derived from an EMBL/GenBank/DDBJ whole genome shotgun (WGS) entry which is preliminary data.</text>
</comment>
<dbReference type="GO" id="GO:0003700">
    <property type="term" value="F:DNA-binding transcription factor activity"/>
    <property type="evidence" value="ECO:0007669"/>
    <property type="project" value="InterPro"/>
</dbReference>
<dbReference type="PROSITE" id="PS50931">
    <property type="entry name" value="HTH_LYSR"/>
    <property type="match status" value="1"/>
</dbReference>
<organism evidence="6 7">
    <name type="scientific">Candidatus Cellulosilyticum pullistercoris</name>
    <dbReference type="NCBI Taxonomy" id="2838521"/>
    <lineage>
        <taxon>Bacteria</taxon>
        <taxon>Bacillati</taxon>
        <taxon>Bacillota</taxon>
        <taxon>Clostridia</taxon>
        <taxon>Lachnospirales</taxon>
        <taxon>Cellulosilyticaceae</taxon>
        <taxon>Cellulosilyticum</taxon>
    </lineage>
</organism>
<evidence type="ECO:0000259" key="5">
    <source>
        <dbReference type="PROSITE" id="PS50931"/>
    </source>
</evidence>
<dbReference type="FunFam" id="1.10.10.10:FF:000001">
    <property type="entry name" value="LysR family transcriptional regulator"/>
    <property type="match status" value="1"/>
</dbReference>
<feature type="non-terminal residue" evidence="6">
    <location>
        <position position="170"/>
    </location>
</feature>
<evidence type="ECO:0000256" key="4">
    <source>
        <dbReference type="ARBA" id="ARBA00023163"/>
    </source>
</evidence>
<evidence type="ECO:0000313" key="7">
    <source>
        <dbReference type="Proteomes" id="UP000824229"/>
    </source>
</evidence>
<keyword evidence="2" id="KW-0805">Transcription regulation</keyword>
<accession>A0A9E2NJT9</accession>
<dbReference type="Gene3D" id="1.10.10.10">
    <property type="entry name" value="Winged helix-like DNA-binding domain superfamily/Winged helix DNA-binding domain"/>
    <property type="match status" value="1"/>
</dbReference>
<proteinExistence type="inferred from homology"/>
<dbReference type="Pfam" id="PF00126">
    <property type="entry name" value="HTH_1"/>
    <property type="match status" value="1"/>
</dbReference>
<sequence length="170" mass="19444">MNLNQLYYFKTVAEVEHFRYAAELLNISQPSLSYAISSLETELGVELFEKQGRNVSLTKYGKVFLGYITTALDTLDEGKKQIQSLSSDNSGHIDMAYIAPLSFHYVPETVRNFLDQPHYTGHEITFTFKQAFTPHIIEGIKSSKYDIGFCSYVEDEPLIHFEPICEQELV</sequence>
<dbReference type="InterPro" id="IPR036390">
    <property type="entry name" value="WH_DNA-bd_sf"/>
</dbReference>
<comment type="similarity">
    <text evidence="1">Belongs to the LysR transcriptional regulatory family.</text>
</comment>
<dbReference type="PRINTS" id="PR00039">
    <property type="entry name" value="HTHLYSR"/>
</dbReference>
<evidence type="ECO:0000256" key="2">
    <source>
        <dbReference type="ARBA" id="ARBA00023015"/>
    </source>
</evidence>
<protein>
    <submittedName>
        <fullName evidence="6">LysR family transcriptional regulator</fullName>
    </submittedName>
</protein>
<reference evidence="6" key="1">
    <citation type="journal article" date="2021" name="PeerJ">
        <title>Extensive microbial diversity within the chicken gut microbiome revealed by metagenomics and culture.</title>
        <authorList>
            <person name="Gilroy R."/>
            <person name="Ravi A."/>
            <person name="Getino M."/>
            <person name="Pursley I."/>
            <person name="Horton D.L."/>
            <person name="Alikhan N.F."/>
            <person name="Baker D."/>
            <person name="Gharbi K."/>
            <person name="Hall N."/>
            <person name="Watson M."/>
            <person name="Adriaenssens E.M."/>
            <person name="Foster-Nyarko E."/>
            <person name="Jarju S."/>
            <person name="Secka A."/>
            <person name="Antonio M."/>
            <person name="Oren A."/>
            <person name="Chaudhuri R.R."/>
            <person name="La Ragione R."/>
            <person name="Hildebrand F."/>
            <person name="Pallen M.J."/>
        </authorList>
    </citation>
    <scope>NUCLEOTIDE SEQUENCE</scope>
    <source>
        <strain evidence="6">B5-657</strain>
    </source>
</reference>
<evidence type="ECO:0000313" key="6">
    <source>
        <dbReference type="EMBL" id="MBU3803477.1"/>
    </source>
</evidence>
<evidence type="ECO:0000256" key="3">
    <source>
        <dbReference type="ARBA" id="ARBA00023125"/>
    </source>
</evidence>
<dbReference type="Gene3D" id="3.40.190.10">
    <property type="entry name" value="Periplasmic binding protein-like II"/>
    <property type="match status" value="1"/>
</dbReference>
<dbReference type="Proteomes" id="UP000824229">
    <property type="component" value="Unassembled WGS sequence"/>
</dbReference>
<reference evidence="6" key="2">
    <citation type="submission" date="2021-04" db="EMBL/GenBank/DDBJ databases">
        <authorList>
            <person name="Gilroy R."/>
        </authorList>
    </citation>
    <scope>NUCLEOTIDE SEQUENCE</scope>
    <source>
        <strain evidence="6">B5-657</strain>
    </source>
</reference>
<dbReference type="GO" id="GO:0000976">
    <property type="term" value="F:transcription cis-regulatory region binding"/>
    <property type="evidence" value="ECO:0007669"/>
    <property type="project" value="TreeGrafter"/>
</dbReference>
<feature type="domain" description="HTH lysR-type" evidence="5">
    <location>
        <begin position="1"/>
        <end position="58"/>
    </location>
</feature>
<evidence type="ECO:0000256" key="1">
    <source>
        <dbReference type="ARBA" id="ARBA00009437"/>
    </source>
</evidence>
<dbReference type="InterPro" id="IPR000847">
    <property type="entry name" value="LysR_HTH_N"/>
</dbReference>
<keyword evidence="4" id="KW-0804">Transcription</keyword>
<gene>
    <name evidence="6" type="ORF">H9872_01785</name>
</gene>
<dbReference type="EMBL" id="JAHLFQ010000033">
    <property type="protein sequence ID" value="MBU3803477.1"/>
    <property type="molecule type" value="Genomic_DNA"/>
</dbReference>
<dbReference type="InterPro" id="IPR036388">
    <property type="entry name" value="WH-like_DNA-bd_sf"/>
</dbReference>
<name>A0A9E2NJT9_9FIRM</name>
<dbReference type="PANTHER" id="PTHR30126:SF39">
    <property type="entry name" value="HTH-TYPE TRANSCRIPTIONAL REGULATOR CYSL"/>
    <property type="match status" value="1"/>
</dbReference>